<feature type="transmembrane region" description="Helical" evidence="1">
    <location>
        <begin position="337"/>
        <end position="359"/>
    </location>
</feature>
<dbReference type="PANTHER" id="PTHR43424:SF1">
    <property type="entry name" value="LOCUS PUTATIVE PROTEIN 1-RELATED"/>
    <property type="match status" value="1"/>
</dbReference>
<feature type="transmembrane region" description="Helical" evidence="1">
    <location>
        <begin position="118"/>
        <end position="140"/>
    </location>
</feature>
<evidence type="ECO:0000256" key="1">
    <source>
        <dbReference type="SAM" id="Phobius"/>
    </source>
</evidence>
<keyword evidence="1" id="KW-1133">Transmembrane helix</keyword>
<keyword evidence="1" id="KW-0812">Transmembrane</keyword>
<feature type="transmembrane region" description="Helical" evidence="1">
    <location>
        <begin position="92"/>
        <end position="112"/>
    </location>
</feature>
<feature type="transmembrane region" description="Helical" evidence="1">
    <location>
        <begin position="50"/>
        <end position="72"/>
    </location>
</feature>
<dbReference type="InterPro" id="IPR052556">
    <property type="entry name" value="PolySynth_Transporter"/>
</dbReference>
<feature type="transmembrane region" description="Helical" evidence="1">
    <location>
        <begin position="176"/>
        <end position="198"/>
    </location>
</feature>
<feature type="transmembrane region" description="Helical" evidence="1">
    <location>
        <begin position="366"/>
        <end position="385"/>
    </location>
</feature>
<comment type="caution">
    <text evidence="2">The sequence shown here is derived from an EMBL/GenBank/DDBJ whole genome shotgun (WGS) entry which is preliminary data.</text>
</comment>
<organism evidence="2 3">
    <name type="scientific">Spirosoma sordidisoli</name>
    <dbReference type="NCBI Taxonomy" id="2502893"/>
    <lineage>
        <taxon>Bacteria</taxon>
        <taxon>Pseudomonadati</taxon>
        <taxon>Bacteroidota</taxon>
        <taxon>Cytophagia</taxon>
        <taxon>Cytophagales</taxon>
        <taxon>Cytophagaceae</taxon>
        <taxon>Spirosoma</taxon>
    </lineage>
</organism>
<feature type="transmembrane region" description="Helical" evidence="1">
    <location>
        <begin position="152"/>
        <end position="170"/>
    </location>
</feature>
<sequence length="438" mass="48929">MLTKLLNSPNKILLNIGWSVFDRLFRMVTSMFVGVWVARYLGPEQFGRLNYAQIFPGAFVAFASLGLTNVIITKLIQLKGSSQAELLGTGFALKLISGTLCYTLAISAAYFLHSDDGYLQLLIYILSTILIFQSFDVIDMFFQANVLAKKSVWAKTLAFILSASLKLYFLTIKASLVAFALTVVLDLLFGLLFLCWFYKLETGFSITHWRFSTALARELLKSSWPLIISDLLIFAYMKLDQFMIQQLVGSTELGMYSAAMRLSEAWYFLAGALTNSFYPSIASYWKINEEKFYELYQKLISRLAAISIVVALGISLSASTIAYIVYGSSYSGVGPILAIHVWTGVPIFLGVGCSNLYILKNIQKYTVFRSLTGALVNVALNYWLIPIYGAIGASFATFISQLFASVLFNAMTPLTRSIFRLQYKAVKNVLLLNFSSVR</sequence>
<keyword evidence="1" id="KW-0472">Membrane</keyword>
<protein>
    <submittedName>
        <fullName evidence="2">Flippase</fullName>
    </submittedName>
</protein>
<dbReference type="CDD" id="cd13128">
    <property type="entry name" value="MATE_Wzx_like"/>
    <property type="match status" value="1"/>
</dbReference>
<feature type="transmembrane region" description="Helical" evidence="1">
    <location>
        <begin position="12"/>
        <end position="38"/>
    </location>
</feature>
<keyword evidence="3" id="KW-1185">Reference proteome</keyword>
<evidence type="ECO:0000313" key="3">
    <source>
        <dbReference type="Proteomes" id="UP000290407"/>
    </source>
</evidence>
<dbReference type="Proteomes" id="UP000290407">
    <property type="component" value="Unassembled WGS sequence"/>
</dbReference>
<proteinExistence type="predicted"/>
<reference evidence="2 3" key="1">
    <citation type="submission" date="2019-01" db="EMBL/GenBank/DDBJ databases">
        <title>Spirosoma flava sp. nov., a propanil-degrading bacterium isolated from herbicide-contaminated soil.</title>
        <authorList>
            <person name="Zhang L."/>
            <person name="Jiang J.-D."/>
        </authorList>
    </citation>
    <scope>NUCLEOTIDE SEQUENCE [LARGE SCALE GENOMIC DNA]</scope>
    <source>
        <strain evidence="2 3">TY50</strain>
    </source>
</reference>
<dbReference type="EMBL" id="SBLB01000001">
    <property type="protein sequence ID" value="RYC71472.1"/>
    <property type="molecule type" value="Genomic_DNA"/>
</dbReference>
<feature type="transmembrane region" description="Helical" evidence="1">
    <location>
        <begin position="265"/>
        <end position="287"/>
    </location>
</feature>
<dbReference type="AlphaFoldDB" id="A0A4Q2UR43"/>
<name>A0A4Q2UR43_9BACT</name>
<accession>A0A4Q2UR43</accession>
<gene>
    <name evidence="2" type="ORF">EQG79_04835</name>
</gene>
<dbReference type="PANTHER" id="PTHR43424">
    <property type="entry name" value="LOCUS PUTATIVE PROTEIN 1-RELATED"/>
    <property type="match status" value="1"/>
</dbReference>
<feature type="transmembrane region" description="Helical" evidence="1">
    <location>
        <begin position="219"/>
        <end position="237"/>
    </location>
</feature>
<dbReference type="RefSeq" id="WP_129600329.1">
    <property type="nucleotide sequence ID" value="NZ_SBLB01000001.1"/>
</dbReference>
<evidence type="ECO:0000313" key="2">
    <source>
        <dbReference type="EMBL" id="RYC71472.1"/>
    </source>
</evidence>
<feature type="transmembrane region" description="Helical" evidence="1">
    <location>
        <begin position="391"/>
        <end position="411"/>
    </location>
</feature>
<dbReference type="Pfam" id="PF13440">
    <property type="entry name" value="Polysacc_synt_3"/>
    <property type="match status" value="1"/>
</dbReference>
<feature type="transmembrane region" description="Helical" evidence="1">
    <location>
        <begin position="299"/>
        <end position="325"/>
    </location>
</feature>